<dbReference type="Proteomes" id="UP000054559">
    <property type="component" value="Unassembled WGS sequence"/>
</dbReference>
<dbReference type="EMBL" id="DS268193">
    <property type="protein sequence ID" value="KMU80868.1"/>
    <property type="molecule type" value="Genomic_DNA"/>
</dbReference>
<name>A0A0J8RAH4_COCIT</name>
<protein>
    <submittedName>
        <fullName evidence="1">Isocitrate dehydrogenase subunit 1</fullName>
    </submittedName>
</protein>
<accession>A0A0J8RAH4</accession>
<proteinExistence type="predicted"/>
<reference evidence="2" key="1">
    <citation type="journal article" date="2010" name="Genome Res.">
        <title>Population genomic sequencing of Coccidioides fungi reveals recent hybridization and transposon control.</title>
        <authorList>
            <person name="Neafsey D.E."/>
            <person name="Barker B.M."/>
            <person name="Sharpton T.J."/>
            <person name="Stajich J.E."/>
            <person name="Park D.J."/>
            <person name="Whiston E."/>
            <person name="Hung C.-Y."/>
            <person name="McMahan C."/>
            <person name="White J."/>
            <person name="Sykes S."/>
            <person name="Heiman D."/>
            <person name="Young S."/>
            <person name="Zeng Q."/>
            <person name="Abouelleil A."/>
            <person name="Aftuck L."/>
            <person name="Bessette D."/>
            <person name="Brown A."/>
            <person name="FitzGerald M."/>
            <person name="Lui A."/>
            <person name="Macdonald J.P."/>
            <person name="Priest M."/>
            <person name="Orbach M.J."/>
            <person name="Galgiani J.N."/>
            <person name="Kirkland T.N."/>
            <person name="Cole G.T."/>
            <person name="Birren B.W."/>
            <person name="Henn M.R."/>
            <person name="Taylor J.W."/>
            <person name="Rounsley S.D."/>
        </authorList>
    </citation>
    <scope>NUCLEOTIDE SEQUENCE [LARGE SCALE GENOMIC DNA]</scope>
    <source>
        <strain evidence="2">RMSCC 3703</strain>
    </source>
</reference>
<gene>
    <name evidence="1" type="ORF">CISG_08539</name>
</gene>
<organism evidence="1 2">
    <name type="scientific">Coccidioides immitis RMSCC 3703</name>
    <dbReference type="NCBI Taxonomy" id="454286"/>
    <lineage>
        <taxon>Eukaryota</taxon>
        <taxon>Fungi</taxon>
        <taxon>Dikarya</taxon>
        <taxon>Ascomycota</taxon>
        <taxon>Pezizomycotina</taxon>
        <taxon>Eurotiomycetes</taxon>
        <taxon>Eurotiomycetidae</taxon>
        <taxon>Onygenales</taxon>
        <taxon>Onygenaceae</taxon>
        <taxon>Coccidioides</taxon>
    </lineage>
</organism>
<evidence type="ECO:0000313" key="1">
    <source>
        <dbReference type="EMBL" id="KMU80868.1"/>
    </source>
</evidence>
<dbReference type="AlphaFoldDB" id="A0A0J8RAH4"/>
<evidence type="ECO:0000313" key="2">
    <source>
        <dbReference type="Proteomes" id="UP000054559"/>
    </source>
</evidence>
<sequence length="101" mass="11603">MQPRLREIFLCREKPLLQHEHTLAAEFLIYPSNCKNVFHESCAKRAGMSLAAFIPRSTALTYPMLDSLYSATLQSLRVSLNPRFPQDVCTLQFRKLTMNQG</sequence>